<keyword evidence="2" id="KW-1185">Reference proteome</keyword>
<proteinExistence type="predicted"/>
<dbReference type="RefSeq" id="WP_286266813.1">
    <property type="nucleotide sequence ID" value="NZ_AP028056.1"/>
</dbReference>
<evidence type="ECO:0000313" key="2">
    <source>
        <dbReference type="Proteomes" id="UP001431656"/>
    </source>
</evidence>
<reference evidence="1" key="1">
    <citation type="journal article" date="2024" name="Int. J. Syst. Evol. Microbiol.">
        <title>Brooklawnia propionicigenes sp. nov., a facultatively anaerobic, propionate-producing bacterium isolated from a methanogenic reactor treating waste from cattle farms.</title>
        <authorList>
            <person name="Akita Y."/>
            <person name="Ueki A."/>
            <person name="Tonouchi A."/>
            <person name="Sugawara Y."/>
            <person name="Honma S."/>
            <person name="Kaku N."/>
            <person name="Ueki K."/>
        </authorList>
    </citation>
    <scope>NUCLEOTIDE SEQUENCE</scope>
    <source>
        <strain evidence="1">SH051</strain>
    </source>
</reference>
<accession>A0AAN0MF38</accession>
<dbReference type="KEGG" id="broo:brsh051_02520"/>
<dbReference type="AlphaFoldDB" id="A0AAN0MF38"/>
<sequence length="167" mass="19000">MADRSAYKLTKDEIAELAKVLGRRPDVLVAARGPEGFVALLRDRMVVRRPQGWQLVAWTDIQRGGWDSDNRRLYWQMTDGTRSEIELNEQSALPHAFAERVRASIVAWRQIELDDDLGTVQLVGRRRPGSDEPISWQVEGLGRCDLGDPKVQSIVLGLVEEMRAEYE</sequence>
<organism evidence="1 2">
    <name type="scientific">Brooklawnia propionicigenes</name>
    <dbReference type="NCBI Taxonomy" id="3041175"/>
    <lineage>
        <taxon>Bacteria</taxon>
        <taxon>Bacillati</taxon>
        <taxon>Actinomycetota</taxon>
        <taxon>Actinomycetes</taxon>
        <taxon>Propionibacteriales</taxon>
        <taxon>Propionibacteriaceae</taxon>
        <taxon>Brooklawnia</taxon>
    </lineage>
</organism>
<name>A0AAN0MF38_9ACTN</name>
<evidence type="ECO:0000313" key="1">
    <source>
        <dbReference type="EMBL" id="BEH00971.1"/>
    </source>
</evidence>
<dbReference type="EMBL" id="AP028056">
    <property type="protein sequence ID" value="BEH00971.1"/>
    <property type="molecule type" value="Genomic_DNA"/>
</dbReference>
<dbReference type="Proteomes" id="UP001431656">
    <property type="component" value="Chromosome"/>
</dbReference>
<protein>
    <submittedName>
        <fullName evidence="1">Uncharacterized protein</fullName>
    </submittedName>
</protein>
<gene>
    <name evidence="1" type="ORF">brsh051_02520</name>
</gene>